<gene>
    <name evidence="2" type="ORF">NEF87_004617</name>
</gene>
<dbReference type="InterPro" id="IPR050659">
    <property type="entry name" value="Peptidase_M24B"/>
</dbReference>
<keyword evidence="2" id="KW-0031">Aminopeptidase</keyword>
<name>A0ABY6HXT1_9ARCH</name>
<keyword evidence="2" id="KW-0378">Hydrolase</keyword>
<dbReference type="Gene3D" id="3.90.230.10">
    <property type="entry name" value="Creatinase/methionine aminopeptidase superfamily"/>
    <property type="match status" value="1"/>
</dbReference>
<feature type="domain" description="Peptidase M24" evidence="1">
    <location>
        <begin position="198"/>
        <end position="415"/>
    </location>
</feature>
<keyword evidence="3" id="KW-1185">Reference proteome</keyword>
<dbReference type="Proteomes" id="UP001208689">
    <property type="component" value="Chromosome"/>
</dbReference>
<proteinExistence type="predicted"/>
<dbReference type="SUPFAM" id="SSF55920">
    <property type="entry name" value="Creatinase/aminopeptidase"/>
    <property type="match status" value="1"/>
</dbReference>
<dbReference type="InterPro" id="IPR036005">
    <property type="entry name" value="Creatinase/aminopeptidase-like"/>
</dbReference>
<dbReference type="PANTHER" id="PTHR46112:SF8">
    <property type="entry name" value="CYTOPLASMIC PEPTIDASE PEPQ-RELATED"/>
    <property type="match status" value="1"/>
</dbReference>
<dbReference type="EC" id="3.4.11.18" evidence="2"/>
<accession>A0ABY6HXT1</accession>
<evidence type="ECO:0000259" key="1">
    <source>
        <dbReference type="Pfam" id="PF00557"/>
    </source>
</evidence>
<dbReference type="Pfam" id="PF00557">
    <property type="entry name" value="Peptidase_M24"/>
    <property type="match status" value="1"/>
</dbReference>
<protein>
    <submittedName>
        <fullName evidence="2">Methionine aminopeptidase 1, mitochondrial</fullName>
        <ecNumber evidence="2">3.4.11.18</ecNumber>
    </submittedName>
</protein>
<evidence type="ECO:0000313" key="2">
    <source>
        <dbReference type="EMBL" id="UYP48332.1"/>
    </source>
</evidence>
<dbReference type="PANTHER" id="PTHR46112">
    <property type="entry name" value="AMINOPEPTIDASE"/>
    <property type="match status" value="1"/>
</dbReference>
<sequence>MAILVVPLSIVLDQIVNVFLLGAFVLPMNKSKISNTLLFQIIKEKHLLLPDIMKENDMDCWIIFVRETPSNPDPIMNLLVGGDVVWKAAFIFSISDGKFKKTVILGEGDSSAEKRKGIWDEVIGYVKGISETLKTFIDKLNPTKIALNYSLDDVVSDGLSHGMYLNIERILGEHKKKFISSKPLVHAVRGRKTKTEIELVQKACELTEEINKKMAKQFKIGVSETQIQEMFFKEMENLGVEEAWQRNCCPAIDAGPDKEIGHDGPREDLFTQKGHTLHNDFGVRLNGYCSDIQRMWFFGTEDEIPDELIHAFNTVRDAIQKAADYIKPGVTGHSVDTIARNHVISQGYPEYGHALGHQVGTEGHDGGVLLGPLWEKYGDIPKGLVEENNIFTLELEVVTKNYGTVSLEEDVVITKDGCRFLVPPQTKFITL</sequence>
<organism evidence="2 3">
    <name type="scientific">Candidatus Lokiarchaeum ossiferum</name>
    <dbReference type="NCBI Taxonomy" id="2951803"/>
    <lineage>
        <taxon>Archaea</taxon>
        <taxon>Promethearchaeati</taxon>
        <taxon>Promethearchaeota</taxon>
        <taxon>Promethearchaeia</taxon>
        <taxon>Promethearchaeales</taxon>
        <taxon>Promethearchaeaceae</taxon>
        <taxon>Candidatus Lokiarchaeum</taxon>
    </lineage>
</organism>
<dbReference type="InterPro" id="IPR000994">
    <property type="entry name" value="Pept_M24"/>
</dbReference>
<keyword evidence="2" id="KW-0645">Protease</keyword>
<dbReference type="GO" id="GO:0004239">
    <property type="term" value="F:initiator methionyl aminopeptidase activity"/>
    <property type="evidence" value="ECO:0007669"/>
    <property type="project" value="UniProtKB-EC"/>
</dbReference>
<reference evidence="2" key="1">
    <citation type="submission" date="2022-09" db="EMBL/GenBank/DDBJ databases">
        <title>Actin cytoskeleton and complex cell architecture in an #Asgard archaeon.</title>
        <authorList>
            <person name="Ponce Toledo R.I."/>
            <person name="Schleper C."/>
            <person name="Rodrigues Oliveira T."/>
            <person name="Wollweber F."/>
            <person name="Xu J."/>
            <person name="Rittmann S."/>
            <person name="Klingl A."/>
            <person name="Pilhofer M."/>
        </authorList>
    </citation>
    <scope>NUCLEOTIDE SEQUENCE</scope>
    <source>
        <strain evidence="2">B-35</strain>
    </source>
</reference>
<evidence type="ECO:0000313" key="3">
    <source>
        <dbReference type="Proteomes" id="UP001208689"/>
    </source>
</evidence>
<dbReference type="EMBL" id="CP104013">
    <property type="protein sequence ID" value="UYP48332.1"/>
    <property type="molecule type" value="Genomic_DNA"/>
</dbReference>